<accession>A0ABW2EH65</accession>
<dbReference type="RefSeq" id="WP_204707160.1">
    <property type="nucleotide sequence ID" value="NZ_JBHSZV010000014.1"/>
</dbReference>
<comment type="caution">
    <text evidence="1">The sequence shown here is derived from an EMBL/GenBank/DDBJ whole genome shotgun (WGS) entry which is preliminary data.</text>
</comment>
<reference evidence="2" key="1">
    <citation type="journal article" date="2019" name="Int. J. Syst. Evol. Microbiol.">
        <title>The Global Catalogue of Microorganisms (GCM) 10K type strain sequencing project: providing services to taxonomists for standard genome sequencing and annotation.</title>
        <authorList>
            <consortium name="The Broad Institute Genomics Platform"/>
            <consortium name="The Broad Institute Genome Sequencing Center for Infectious Disease"/>
            <person name="Wu L."/>
            <person name="Ma J."/>
        </authorList>
    </citation>
    <scope>NUCLEOTIDE SEQUENCE [LARGE SCALE GENOMIC DNA]</scope>
    <source>
        <strain evidence="2">CGMCC 4.1621</strain>
    </source>
</reference>
<dbReference type="SUPFAM" id="SSF47413">
    <property type="entry name" value="lambda repressor-like DNA-binding domains"/>
    <property type="match status" value="1"/>
</dbReference>
<keyword evidence="2" id="KW-1185">Reference proteome</keyword>
<name>A0ABW2EH65_9BACI</name>
<dbReference type="EMBL" id="JBHSZV010000014">
    <property type="protein sequence ID" value="MFC7061660.1"/>
    <property type="molecule type" value="Genomic_DNA"/>
</dbReference>
<dbReference type="Proteomes" id="UP001596410">
    <property type="component" value="Unassembled WGS sequence"/>
</dbReference>
<proteinExistence type="predicted"/>
<sequence length="170" mass="20374">MTIENELVKARNRQDTTQLELSFDTNYCRETISKVETKDRKYQPEMRKAFSESLDDPEFYFHTWEESTGYVHMPYLDGDHIQHDPIHMRYFAEQETQEALENLDHVKWHKPIQANSDLEREEVKQVIKEILDSSVSQINLVAALCKEYDFSMKKLFKEWLISLKARRLKK</sequence>
<evidence type="ECO:0000313" key="1">
    <source>
        <dbReference type="EMBL" id="MFC7061660.1"/>
    </source>
</evidence>
<dbReference type="InterPro" id="IPR010982">
    <property type="entry name" value="Lambda_DNA-bd_dom_sf"/>
</dbReference>
<protein>
    <submittedName>
        <fullName evidence="1">XRE family transcriptional regulator</fullName>
    </submittedName>
</protein>
<gene>
    <name evidence="1" type="ORF">ACFQIC_07280</name>
</gene>
<organism evidence="1 2">
    <name type="scientific">Halobacillus seohaensis</name>
    <dbReference type="NCBI Taxonomy" id="447421"/>
    <lineage>
        <taxon>Bacteria</taxon>
        <taxon>Bacillati</taxon>
        <taxon>Bacillota</taxon>
        <taxon>Bacilli</taxon>
        <taxon>Bacillales</taxon>
        <taxon>Bacillaceae</taxon>
        <taxon>Halobacillus</taxon>
    </lineage>
</organism>
<evidence type="ECO:0000313" key="2">
    <source>
        <dbReference type="Proteomes" id="UP001596410"/>
    </source>
</evidence>